<keyword evidence="7" id="KW-1133">Transmembrane helix</keyword>
<dbReference type="AlphaFoldDB" id="M1N6G4"/>
<dbReference type="STRING" id="36745.CLSAP_50060"/>
<gene>
    <name evidence="9" type="primary">lepB1</name>
    <name evidence="9" type="ORF">Cspa_c52570</name>
</gene>
<evidence type="ECO:0000256" key="3">
    <source>
        <dbReference type="ARBA" id="ARBA00009370"/>
    </source>
</evidence>
<dbReference type="InterPro" id="IPR036286">
    <property type="entry name" value="LexA/Signal_pep-like_sf"/>
</dbReference>
<dbReference type="Proteomes" id="UP000011728">
    <property type="component" value="Chromosome"/>
</dbReference>
<dbReference type="PANTHER" id="PTHR43390:SF1">
    <property type="entry name" value="CHLOROPLAST PROCESSING PEPTIDASE"/>
    <property type="match status" value="1"/>
</dbReference>
<dbReference type="Gene3D" id="2.10.109.10">
    <property type="entry name" value="Umud Fragment, subunit A"/>
    <property type="match status" value="1"/>
</dbReference>
<dbReference type="InterPro" id="IPR019757">
    <property type="entry name" value="Pept_S26A_signal_pept_1_Lys-AS"/>
</dbReference>
<dbReference type="EC" id="3.4.21.89" evidence="4 7"/>
<keyword evidence="7" id="KW-0472">Membrane</keyword>
<dbReference type="KEGG" id="csr:Cspa_c52570"/>
<dbReference type="eggNOG" id="COG0681">
    <property type="taxonomic scope" value="Bacteria"/>
</dbReference>
<proteinExistence type="inferred from homology"/>
<dbReference type="InterPro" id="IPR000223">
    <property type="entry name" value="Pept_S26A_signal_pept_1"/>
</dbReference>
<keyword evidence="5 7" id="KW-0378">Hydrolase</keyword>
<dbReference type="PATRIC" id="fig|931276.5.peg.5313"/>
<dbReference type="InterPro" id="IPR019533">
    <property type="entry name" value="Peptidase_S26"/>
</dbReference>
<evidence type="ECO:0000256" key="2">
    <source>
        <dbReference type="ARBA" id="ARBA00004401"/>
    </source>
</evidence>
<dbReference type="PROSITE" id="PS00761">
    <property type="entry name" value="SPASE_I_3"/>
    <property type="match status" value="1"/>
</dbReference>
<dbReference type="GO" id="GO:0006465">
    <property type="term" value="P:signal peptide processing"/>
    <property type="evidence" value="ECO:0007669"/>
    <property type="project" value="InterPro"/>
</dbReference>
<keyword evidence="10" id="KW-1185">Reference proteome</keyword>
<dbReference type="GO" id="GO:0004252">
    <property type="term" value="F:serine-type endopeptidase activity"/>
    <property type="evidence" value="ECO:0007669"/>
    <property type="project" value="InterPro"/>
</dbReference>
<evidence type="ECO:0000256" key="7">
    <source>
        <dbReference type="RuleBase" id="RU362042"/>
    </source>
</evidence>
<organism evidence="9 10">
    <name type="scientific">Clostridium saccharoperbutylacetonicum N1-4(HMT)</name>
    <dbReference type="NCBI Taxonomy" id="931276"/>
    <lineage>
        <taxon>Bacteria</taxon>
        <taxon>Bacillati</taxon>
        <taxon>Bacillota</taxon>
        <taxon>Clostridia</taxon>
        <taxon>Eubacteriales</taxon>
        <taxon>Clostridiaceae</taxon>
        <taxon>Clostridium</taxon>
    </lineage>
</organism>
<evidence type="ECO:0000259" key="8">
    <source>
        <dbReference type="Pfam" id="PF10502"/>
    </source>
</evidence>
<sequence>MSGNSKMLNLKQFVINNSEKNTDDKSIRGSNKNFFKDWVIPIIAAIGVALLVHKFLFFNVEVMSGSLIPTLNVKDRLAVTRVYNTENLKEGDIIVFHSDEYKERLVKRLIGLPGDKIDIKDGVVFRNGEKLNEDYVKNKDNYNGSFQVPEGKYFFLGDNRPDSADSRRWNNPYIDASYIEGKVQFKFYPLEHFGSIN</sequence>
<reference evidence="9 10" key="1">
    <citation type="submission" date="2013-02" db="EMBL/GenBank/DDBJ databases">
        <title>Genome sequence of Clostridium saccharoperbutylacetonicum N1-4(HMT).</title>
        <authorList>
            <person name="Poehlein A."/>
            <person name="Daniel R."/>
        </authorList>
    </citation>
    <scope>NUCLEOTIDE SEQUENCE [LARGE SCALE GENOMIC DNA]</scope>
    <source>
        <strain evidence="10">N1-4(HMT)</strain>
    </source>
</reference>
<protein>
    <recommendedName>
        <fullName evidence="4 7">Signal peptidase I</fullName>
        <ecNumber evidence="4 7">3.4.21.89</ecNumber>
    </recommendedName>
</protein>
<evidence type="ECO:0000313" key="10">
    <source>
        <dbReference type="Proteomes" id="UP000011728"/>
    </source>
</evidence>
<dbReference type="NCBIfam" id="TIGR02227">
    <property type="entry name" value="sigpep_I_bact"/>
    <property type="match status" value="1"/>
</dbReference>
<evidence type="ECO:0000256" key="6">
    <source>
        <dbReference type="PIRSR" id="PIRSR600223-1"/>
    </source>
</evidence>
<dbReference type="EMBL" id="CP004121">
    <property type="protein sequence ID" value="AGF59002.1"/>
    <property type="molecule type" value="Genomic_DNA"/>
</dbReference>
<evidence type="ECO:0000256" key="1">
    <source>
        <dbReference type="ARBA" id="ARBA00000677"/>
    </source>
</evidence>
<dbReference type="HOGENOM" id="CLU_028723_5_1_9"/>
<feature type="active site" evidence="6">
    <location>
        <position position="107"/>
    </location>
</feature>
<dbReference type="PRINTS" id="PR00727">
    <property type="entry name" value="LEADERPTASE"/>
</dbReference>
<comment type="catalytic activity">
    <reaction evidence="1 7">
        <text>Cleavage of hydrophobic, N-terminal signal or leader sequences from secreted and periplasmic proteins.</text>
        <dbReference type="EC" id="3.4.21.89"/>
    </reaction>
</comment>
<feature type="active site" evidence="6">
    <location>
        <position position="66"/>
    </location>
</feature>
<evidence type="ECO:0000256" key="5">
    <source>
        <dbReference type="ARBA" id="ARBA00022801"/>
    </source>
</evidence>
<evidence type="ECO:0000256" key="4">
    <source>
        <dbReference type="ARBA" id="ARBA00013208"/>
    </source>
</evidence>
<dbReference type="CDD" id="cd06530">
    <property type="entry name" value="S26_SPase_I"/>
    <property type="match status" value="1"/>
</dbReference>
<feature type="transmembrane region" description="Helical" evidence="7">
    <location>
        <begin position="38"/>
        <end position="57"/>
    </location>
</feature>
<evidence type="ECO:0000313" key="9">
    <source>
        <dbReference type="EMBL" id="AGF59002.1"/>
    </source>
</evidence>
<dbReference type="PROSITE" id="PS00760">
    <property type="entry name" value="SPASE_I_2"/>
    <property type="match status" value="1"/>
</dbReference>
<dbReference type="GO" id="GO:0005886">
    <property type="term" value="C:plasma membrane"/>
    <property type="evidence" value="ECO:0007669"/>
    <property type="project" value="UniProtKB-SubCell"/>
</dbReference>
<keyword evidence="7" id="KW-0812">Transmembrane</keyword>
<dbReference type="GO" id="GO:0009003">
    <property type="term" value="F:signal peptidase activity"/>
    <property type="evidence" value="ECO:0007669"/>
    <property type="project" value="UniProtKB-EC"/>
</dbReference>
<dbReference type="RefSeq" id="WP_015395310.1">
    <property type="nucleotide sequence ID" value="NC_020291.1"/>
</dbReference>
<dbReference type="InterPro" id="IPR019758">
    <property type="entry name" value="Pept_S26A_signal_pept_1_CS"/>
</dbReference>
<dbReference type="OrthoDB" id="9802919at2"/>
<dbReference type="PANTHER" id="PTHR43390">
    <property type="entry name" value="SIGNAL PEPTIDASE I"/>
    <property type="match status" value="1"/>
</dbReference>
<comment type="similarity">
    <text evidence="3 7">Belongs to the peptidase S26 family.</text>
</comment>
<name>M1N6G4_9CLOT</name>
<feature type="domain" description="Peptidase S26" evidence="8">
    <location>
        <begin position="36"/>
        <end position="188"/>
    </location>
</feature>
<dbReference type="Pfam" id="PF10502">
    <property type="entry name" value="Peptidase_S26"/>
    <property type="match status" value="1"/>
</dbReference>
<accession>M1N6G4</accession>
<dbReference type="SUPFAM" id="SSF51306">
    <property type="entry name" value="LexA/Signal peptidase"/>
    <property type="match status" value="1"/>
</dbReference>
<comment type="subcellular location">
    <subcellularLocation>
        <location evidence="2">Cell membrane</location>
        <topology evidence="2">Single-pass type II membrane protein</topology>
    </subcellularLocation>
    <subcellularLocation>
        <location evidence="7">Membrane</location>
        <topology evidence="7">Single-pass type II membrane protein</topology>
    </subcellularLocation>
</comment>
<keyword evidence="7" id="KW-0645">Protease</keyword>